<comment type="subunit">
    <text evidence="3">Heterooctamer of two A chains, two B chains, two C chains and two D chains.</text>
</comment>
<proteinExistence type="inferred from homology"/>
<evidence type="ECO:0000256" key="1">
    <source>
        <dbReference type="ARBA" id="ARBA00004651"/>
    </source>
</evidence>
<dbReference type="EMBL" id="JFHC01000001">
    <property type="protein sequence ID" value="KDR44852.1"/>
    <property type="molecule type" value="Genomic_DNA"/>
</dbReference>
<evidence type="ECO:0000256" key="6">
    <source>
        <dbReference type="ARBA" id="ARBA00022475"/>
    </source>
</evidence>
<evidence type="ECO:0000256" key="14">
    <source>
        <dbReference type="ARBA" id="ARBA00030211"/>
    </source>
</evidence>
<evidence type="ECO:0000256" key="16">
    <source>
        <dbReference type="ARBA" id="ARBA00032185"/>
    </source>
</evidence>
<evidence type="ECO:0000256" key="11">
    <source>
        <dbReference type="ARBA" id="ARBA00023136"/>
    </source>
</evidence>
<evidence type="ECO:0000256" key="9">
    <source>
        <dbReference type="ARBA" id="ARBA00022989"/>
    </source>
</evidence>
<evidence type="ECO:0000313" key="18">
    <source>
        <dbReference type="EMBL" id="KDR44852.1"/>
    </source>
</evidence>
<keyword evidence="9 17" id="KW-1133">Transmembrane helix</keyword>
<feature type="transmembrane region" description="Helical" evidence="17">
    <location>
        <begin position="16"/>
        <end position="38"/>
    </location>
</feature>
<comment type="caution">
    <text evidence="18">The sequence shown here is derived from an EMBL/GenBank/DDBJ whole genome shotgun (WGS) entry which is preliminary data.</text>
</comment>
<dbReference type="GO" id="GO:0015078">
    <property type="term" value="F:proton transmembrane transporter activity"/>
    <property type="evidence" value="ECO:0007669"/>
    <property type="project" value="TreeGrafter"/>
</dbReference>
<evidence type="ECO:0000256" key="5">
    <source>
        <dbReference type="ARBA" id="ARBA00022448"/>
    </source>
</evidence>
<comment type="subcellular location">
    <subcellularLocation>
        <location evidence="1">Cell membrane</location>
        <topology evidence="1">Multi-pass membrane protein</topology>
    </subcellularLocation>
</comment>
<evidence type="ECO:0000256" key="13">
    <source>
        <dbReference type="ARBA" id="ARBA00030071"/>
    </source>
</evidence>
<keyword evidence="6" id="KW-1003">Cell membrane</keyword>
<keyword evidence="10" id="KW-0560">Oxidoreductase</keyword>
<dbReference type="RefSeq" id="WP_035941369.1">
    <property type="nucleotide sequence ID" value="NZ_CADFFX010000003.1"/>
</dbReference>
<sequence>MAHSHSTRMKHGHGSLGGYVVGFVLSVLLTGAAFALVIGRVLPAQTAIIALAVLAFVQIVVHLVYFLHMNLSRDQRWNVVAFGYTVLTALLLIIGTVWVMHNVSMHMMSR</sequence>
<evidence type="ECO:0000256" key="3">
    <source>
        <dbReference type="ARBA" id="ARBA00011700"/>
    </source>
</evidence>
<comment type="similarity">
    <text evidence="2">Belongs to the cytochrome c oxidase bacterial subunit 4 family.</text>
</comment>
<dbReference type="InterPro" id="IPR005171">
    <property type="entry name" value="Cyt_c_oxidase_su4_prok"/>
</dbReference>
<dbReference type="InterPro" id="IPR014210">
    <property type="entry name" value="Cyt_o_ubiqinol_oxidase_su4"/>
</dbReference>
<dbReference type="GO" id="GO:0005886">
    <property type="term" value="C:plasma membrane"/>
    <property type="evidence" value="ECO:0007669"/>
    <property type="project" value="UniProtKB-SubCell"/>
</dbReference>
<name>A0A069PWQ6_9BURK</name>
<dbReference type="AlphaFoldDB" id="A0A069PWQ6"/>
<comment type="function">
    <text evidence="12">Cytochrome bo(3) ubiquinol terminal oxidase is the component of the aerobic respiratory chain of E.coli that predominates when cells are grown at high aeration. Has proton pump activity across the membrane in addition to electron transfer, pumping 2 protons/electron.</text>
</comment>
<protein>
    <recommendedName>
        <fullName evidence="4">Cytochrome bo(3) ubiquinol oxidase subunit 4</fullName>
    </recommendedName>
    <alternativeName>
        <fullName evidence="16">Cytochrome o ubiquinol oxidase subunit 4</fullName>
    </alternativeName>
    <alternativeName>
        <fullName evidence="13">Oxidase bo(3) subunit 4</fullName>
    </alternativeName>
    <alternativeName>
        <fullName evidence="14">Ubiquinol oxidase polypeptide IV</fullName>
    </alternativeName>
    <alternativeName>
        <fullName evidence="15">Ubiquinol oxidase subunit 4</fullName>
    </alternativeName>
</protein>
<dbReference type="GO" id="GO:0019646">
    <property type="term" value="P:aerobic electron transport chain"/>
    <property type="evidence" value="ECO:0007669"/>
    <property type="project" value="TreeGrafter"/>
</dbReference>
<keyword evidence="5" id="KW-0813">Transport</keyword>
<dbReference type="GO" id="GO:0009486">
    <property type="term" value="F:cytochrome bo3 ubiquinol oxidase activity"/>
    <property type="evidence" value="ECO:0007669"/>
    <property type="project" value="InterPro"/>
</dbReference>
<dbReference type="InterPro" id="IPR050968">
    <property type="entry name" value="Cytochrome_c_oxidase_bac_sub4"/>
</dbReference>
<dbReference type="GO" id="GO:0009319">
    <property type="term" value="C:cytochrome o ubiquinol oxidase complex"/>
    <property type="evidence" value="ECO:0007669"/>
    <property type="project" value="TreeGrafter"/>
</dbReference>
<keyword evidence="8" id="KW-0249">Electron transport</keyword>
<feature type="transmembrane region" description="Helical" evidence="17">
    <location>
        <begin position="44"/>
        <end position="67"/>
    </location>
</feature>
<evidence type="ECO:0000256" key="2">
    <source>
        <dbReference type="ARBA" id="ARBA00008079"/>
    </source>
</evidence>
<dbReference type="GO" id="GO:0015990">
    <property type="term" value="P:electron transport coupled proton transport"/>
    <property type="evidence" value="ECO:0007669"/>
    <property type="project" value="InterPro"/>
</dbReference>
<keyword evidence="19" id="KW-1185">Reference proteome</keyword>
<accession>A0A069PWQ6</accession>
<organism evidence="18 19">
    <name type="scientific">Caballeronia glathei</name>
    <dbReference type="NCBI Taxonomy" id="60547"/>
    <lineage>
        <taxon>Bacteria</taxon>
        <taxon>Pseudomonadati</taxon>
        <taxon>Pseudomonadota</taxon>
        <taxon>Betaproteobacteria</taxon>
        <taxon>Burkholderiales</taxon>
        <taxon>Burkholderiaceae</taxon>
        <taxon>Caballeronia</taxon>
    </lineage>
</organism>
<keyword evidence="7 17" id="KW-0812">Transmembrane</keyword>
<gene>
    <name evidence="18" type="ORF">BG61_01430</name>
</gene>
<evidence type="ECO:0000313" key="19">
    <source>
        <dbReference type="Proteomes" id="UP000027466"/>
    </source>
</evidence>
<dbReference type="Proteomes" id="UP000027466">
    <property type="component" value="Unassembled WGS sequence"/>
</dbReference>
<evidence type="ECO:0000256" key="12">
    <source>
        <dbReference type="ARBA" id="ARBA00025694"/>
    </source>
</evidence>
<feature type="transmembrane region" description="Helical" evidence="17">
    <location>
        <begin position="79"/>
        <end position="100"/>
    </location>
</feature>
<evidence type="ECO:0000256" key="7">
    <source>
        <dbReference type="ARBA" id="ARBA00022692"/>
    </source>
</evidence>
<evidence type="ECO:0000256" key="15">
    <source>
        <dbReference type="ARBA" id="ARBA00031887"/>
    </source>
</evidence>
<evidence type="ECO:0000256" key="8">
    <source>
        <dbReference type="ARBA" id="ARBA00022982"/>
    </source>
</evidence>
<keyword evidence="11 17" id="KW-0472">Membrane</keyword>
<dbReference type="Pfam" id="PF03626">
    <property type="entry name" value="COX4_pro"/>
    <property type="match status" value="1"/>
</dbReference>
<evidence type="ECO:0000256" key="10">
    <source>
        <dbReference type="ARBA" id="ARBA00023002"/>
    </source>
</evidence>
<dbReference type="PANTHER" id="PTHR36835:SF1">
    <property type="entry name" value="CYTOCHROME BO(3) UBIQUINOL OXIDASE SUBUNIT 4"/>
    <property type="match status" value="1"/>
</dbReference>
<dbReference type="PANTHER" id="PTHR36835">
    <property type="entry name" value="CYTOCHROME BO(3) UBIQUINOL OXIDASE SUBUNIT 4"/>
    <property type="match status" value="1"/>
</dbReference>
<evidence type="ECO:0000256" key="4">
    <source>
        <dbReference type="ARBA" id="ARBA00014689"/>
    </source>
</evidence>
<evidence type="ECO:0000256" key="17">
    <source>
        <dbReference type="SAM" id="Phobius"/>
    </source>
</evidence>
<dbReference type="NCBIfam" id="TIGR02847">
    <property type="entry name" value="CyoD"/>
    <property type="match status" value="1"/>
</dbReference>
<reference evidence="18 19" key="1">
    <citation type="submission" date="2014-03" db="EMBL/GenBank/DDBJ databases">
        <title>Draft Genome Sequences of Four Burkholderia Strains.</title>
        <authorList>
            <person name="Liu X.Y."/>
            <person name="Li C.X."/>
            <person name="Xu J.H."/>
        </authorList>
    </citation>
    <scope>NUCLEOTIDE SEQUENCE [LARGE SCALE GENOMIC DNA]</scope>
    <source>
        <strain evidence="18 19">DSM 50014</strain>
    </source>
</reference>